<dbReference type="PANTHER" id="PTHR43394:SF1">
    <property type="entry name" value="ATP-BINDING CASSETTE SUB-FAMILY B MEMBER 10, MITOCHONDRIAL"/>
    <property type="match status" value="1"/>
</dbReference>
<accession>A0A418AJH2</accession>
<evidence type="ECO:0000313" key="2">
    <source>
        <dbReference type="Proteomes" id="UP000285060"/>
    </source>
</evidence>
<dbReference type="Proteomes" id="UP000285060">
    <property type="component" value="Unassembled WGS sequence"/>
</dbReference>
<name>A0A418AJH2_9STRA</name>
<gene>
    <name evidence="1" type="ORF">DYB32_009130</name>
</gene>
<dbReference type="VEuPathDB" id="FungiDB:H310_04155"/>
<dbReference type="InterPro" id="IPR039421">
    <property type="entry name" value="Type_1_exporter"/>
</dbReference>
<dbReference type="AlphaFoldDB" id="A0A418AJH2"/>
<protein>
    <recommendedName>
        <fullName evidence="3">ABC transporter domain-containing protein</fullName>
    </recommendedName>
</protein>
<reference evidence="1 2" key="1">
    <citation type="submission" date="2018-08" db="EMBL/GenBank/DDBJ databases">
        <title>Aphanomyces genome sequencing and annotation.</title>
        <authorList>
            <person name="Minardi D."/>
            <person name="Oidtmann B."/>
            <person name="Van Der Giezen M."/>
            <person name="Studholme D.J."/>
        </authorList>
    </citation>
    <scope>NUCLEOTIDE SEQUENCE [LARGE SCALE GENOMIC DNA]</scope>
    <source>
        <strain evidence="1 2">NJM0002</strain>
    </source>
</reference>
<dbReference type="PANTHER" id="PTHR43394">
    <property type="entry name" value="ATP-DEPENDENT PERMEASE MDL1, MITOCHONDRIAL"/>
    <property type="match status" value="1"/>
</dbReference>
<proteinExistence type="predicted"/>
<evidence type="ECO:0000313" key="1">
    <source>
        <dbReference type="EMBL" id="RHY23586.1"/>
    </source>
</evidence>
<dbReference type="SUPFAM" id="SSF52540">
    <property type="entry name" value="P-loop containing nucleoside triphosphate hydrolases"/>
    <property type="match status" value="1"/>
</dbReference>
<dbReference type="InterPro" id="IPR027417">
    <property type="entry name" value="P-loop_NTPase"/>
</dbReference>
<dbReference type="Gene3D" id="3.40.50.300">
    <property type="entry name" value="P-loop containing nucleotide triphosphate hydrolases"/>
    <property type="match status" value="1"/>
</dbReference>
<comment type="caution">
    <text evidence="1">The sequence shown here is derived from an EMBL/GenBank/DDBJ whole genome shotgun (WGS) entry which is preliminary data.</text>
</comment>
<dbReference type="GO" id="GO:0015421">
    <property type="term" value="F:ABC-type oligopeptide transporter activity"/>
    <property type="evidence" value="ECO:0007669"/>
    <property type="project" value="TreeGrafter"/>
</dbReference>
<organism evidence="1 2">
    <name type="scientific">Aphanomyces invadans</name>
    <dbReference type="NCBI Taxonomy" id="157072"/>
    <lineage>
        <taxon>Eukaryota</taxon>
        <taxon>Sar</taxon>
        <taxon>Stramenopiles</taxon>
        <taxon>Oomycota</taxon>
        <taxon>Saprolegniomycetes</taxon>
        <taxon>Saprolegniales</taxon>
        <taxon>Verrucalvaceae</taxon>
        <taxon>Aphanomyces</taxon>
    </lineage>
</organism>
<keyword evidence="2" id="KW-1185">Reference proteome</keyword>
<sequence length="135" mass="14786">HHVLDQVGLLEVVLQLKDGLDSSLNDVTFSVGELQLLCVARALLRPGHVLVCDEATAYMDAETDRVIHQLLVALPRTVITICHRVQHLLAFDMVLVLEQGMLVEAGAPQELLALYPKGLFASLNAERKKQVDGAL</sequence>
<dbReference type="EMBL" id="QUSY01001791">
    <property type="protein sequence ID" value="RHY23586.1"/>
    <property type="molecule type" value="Genomic_DNA"/>
</dbReference>
<evidence type="ECO:0008006" key="3">
    <source>
        <dbReference type="Google" id="ProtNLM"/>
    </source>
</evidence>
<feature type="non-terminal residue" evidence="1">
    <location>
        <position position="1"/>
    </location>
</feature>